<dbReference type="PATRIC" id="fig|224911.5.peg.289"/>
<dbReference type="Gene3D" id="1.10.10.10">
    <property type="entry name" value="Winged helix-like DNA-binding domain superfamily/Winged helix DNA-binding domain"/>
    <property type="match status" value="1"/>
</dbReference>
<feature type="domain" description="OmpR/PhoB-type" evidence="3">
    <location>
        <begin position="47"/>
        <end position="145"/>
    </location>
</feature>
<dbReference type="EnsemblBacteria" id="BAC45559">
    <property type="protein sequence ID" value="BAC45559"/>
    <property type="gene ID" value="BAC45559"/>
</dbReference>
<keyword evidence="1 2" id="KW-0238">DNA-binding</keyword>
<evidence type="ECO:0000256" key="2">
    <source>
        <dbReference type="PROSITE-ProRule" id="PRU01091"/>
    </source>
</evidence>
<keyword evidence="5" id="KW-1185">Reference proteome</keyword>
<dbReference type="EMBL" id="BA000040">
    <property type="protein sequence ID" value="BAC45559.1"/>
    <property type="molecule type" value="Genomic_DNA"/>
</dbReference>
<sequence length="989" mass="107744">MCFQVIERDESCAGLKFPMAPRWQSNNTQSSNTMAAAGRSAQDEAAREILVFGPFRLDPSQRRVERDGSPLQLSGRAFDILLALVRQAGNVVSKTELMATTWPGAAVEENSLRVHIAALRKALGDGNDGVRYLSTVSGQGYCFVAAVSRPEQRQPAPTNPTYVHNLPAHPRQMVGREQAIQDISERLRAQRFVTVVGPGGIGKTTVAISAGHALLAEFAGHVHFVGLGETGSAAPVPAIVASSLGLRARSNDPTNSLATFLRDMRMLLILDCCEHVIEAAAALAERLYQAAPELHILATSRELLRVEGEFTYRLPPLPSPPEKIVLTAANALAYPSVKLFVERATAGGGEFALTDANASDVGNLCRRLDGIPLAIELTAGHVGAYGARAMVQLLDQHLNLLWEGRRTALPRHRTLRATIEWSYNLLSDAERVILGRLSVFVGSMTLDAVRSIAAGSEDDDTILAIIDSLVAKSMLALNTGSQPTRYRLADSTRAYAQEKLAASGDSEAVARRHACYFLGLLEKIGDEANRDLSTVAEEFGNVRAALTWCFSDQGDRRAGVALAAASIPLFFKLSLLAECELWVTRAIEALDDTNGGIRQGLVLHTALGAARMLTGQLDELGANHLRRALELTERIGDIPGQIRLIDQLHLLQLFVGKYDDAFGIAKRGEAIALANNDSNAVARMRVLLSISCQYLGKFVASRSYVEKALRHTGLDKDVLSGLTLEYPKRAQITLARVLWLQGYPDQATRIVRRAISDVIAANHPVMFCRALPWAFGVFFWNGDLEDCEEHIDRFVVEARRHNLAILQLVGEAMKGITLLARNETGVGLAMLKGSIEKLHSLCFGAVAGFRMPLADALAATGHGDEALDTIDQAIAQAQHCNFMMDMPDMLCTRAKALMRKSNPDLSQAELSLIRALDLARHQGALGYELRAAIALARLWQRGDRRREAYDMLAPVYQQFTEGFQTRSLVAARGLLAELNPPRSRSFAAK</sequence>
<dbReference type="SUPFAM" id="SSF52540">
    <property type="entry name" value="P-loop containing nucleoside triphosphate hydrolases"/>
    <property type="match status" value="1"/>
</dbReference>
<reference evidence="5" key="1">
    <citation type="journal article" date="2002" name="DNA Res.">
        <title>Complete genomic sequence of nitrogen-fixing symbiotic bacterium Bradyrhizobium japonicum USDA110.</title>
        <authorList>
            <person name="Kaneko T."/>
            <person name="Nakamura Y."/>
            <person name="Sato S."/>
            <person name="Minamisawa K."/>
            <person name="Uchiumi T."/>
            <person name="Sasamoto S."/>
            <person name="Watanabe A."/>
            <person name="Idesawa K."/>
            <person name="Iriguchi M."/>
            <person name="Kawashima K."/>
            <person name="Kohara M."/>
            <person name="Matsumoto M."/>
            <person name="Shimpo S."/>
            <person name="Tsuruoka H."/>
            <person name="Wada T."/>
            <person name="Yamada M."/>
            <person name="Tabata S."/>
        </authorList>
    </citation>
    <scope>NUCLEOTIDE SEQUENCE [LARGE SCALE GENOMIC DNA]</scope>
    <source>
        <strain evidence="5">JCM 10833 / BCRC 13528 / IAM 13628 / NBRC 14792 / USDA 110</strain>
    </source>
</reference>
<dbReference type="PANTHER" id="PTHR47691:SF3">
    <property type="entry name" value="HTH-TYPE TRANSCRIPTIONAL REGULATOR RV0890C-RELATED"/>
    <property type="match status" value="1"/>
</dbReference>
<dbReference type="GO" id="GO:0006355">
    <property type="term" value="P:regulation of DNA-templated transcription"/>
    <property type="evidence" value="ECO:0007669"/>
    <property type="project" value="InterPro"/>
</dbReference>
<dbReference type="InterPro" id="IPR001867">
    <property type="entry name" value="OmpR/PhoB-type_DNA-bd"/>
</dbReference>
<dbReference type="Gene3D" id="3.40.50.300">
    <property type="entry name" value="P-loop containing nucleotide triphosphate hydrolases"/>
    <property type="match status" value="1"/>
</dbReference>
<evidence type="ECO:0000313" key="4">
    <source>
        <dbReference type="EMBL" id="BAC45559.1"/>
    </source>
</evidence>
<dbReference type="AlphaFoldDB" id="Q89XL4"/>
<proteinExistence type="predicted"/>
<gene>
    <name evidence="4" type="ordered locus">blr0294</name>
</gene>
<dbReference type="SUPFAM" id="SSF46894">
    <property type="entry name" value="C-terminal effector domain of the bipartite response regulators"/>
    <property type="match status" value="1"/>
</dbReference>
<dbReference type="Gene3D" id="1.25.40.10">
    <property type="entry name" value="Tetratricopeptide repeat domain"/>
    <property type="match status" value="1"/>
</dbReference>
<dbReference type="Proteomes" id="UP000002526">
    <property type="component" value="Chromosome"/>
</dbReference>
<dbReference type="PANTHER" id="PTHR47691">
    <property type="entry name" value="REGULATOR-RELATED"/>
    <property type="match status" value="1"/>
</dbReference>
<dbReference type="KEGG" id="bja:blr0294"/>
<dbReference type="SMART" id="SM00862">
    <property type="entry name" value="Trans_reg_C"/>
    <property type="match status" value="1"/>
</dbReference>
<dbReference type="InterPro" id="IPR011990">
    <property type="entry name" value="TPR-like_helical_dom_sf"/>
</dbReference>
<dbReference type="GO" id="GO:0003677">
    <property type="term" value="F:DNA binding"/>
    <property type="evidence" value="ECO:0007669"/>
    <property type="project" value="UniProtKB-UniRule"/>
</dbReference>
<feature type="DNA-binding region" description="OmpR/PhoB-type" evidence="2">
    <location>
        <begin position="47"/>
        <end position="145"/>
    </location>
</feature>
<evidence type="ECO:0000313" key="5">
    <source>
        <dbReference type="Proteomes" id="UP000002526"/>
    </source>
</evidence>
<protein>
    <submittedName>
        <fullName evidence="4">Transcriptional regulator</fullName>
    </submittedName>
</protein>
<accession>Q89XL4</accession>
<dbReference type="InterPro" id="IPR036388">
    <property type="entry name" value="WH-like_DNA-bd_sf"/>
</dbReference>
<dbReference type="PROSITE" id="PS51755">
    <property type="entry name" value="OMPR_PHOB"/>
    <property type="match status" value="1"/>
</dbReference>
<dbReference type="InParanoid" id="Q89XL4"/>
<evidence type="ECO:0000256" key="1">
    <source>
        <dbReference type="ARBA" id="ARBA00023125"/>
    </source>
</evidence>
<organism evidence="4 5">
    <name type="scientific">Bradyrhizobium diazoefficiens (strain JCM 10833 / BCRC 13528 / IAM 13628 / NBRC 14792 / USDA 110)</name>
    <dbReference type="NCBI Taxonomy" id="224911"/>
    <lineage>
        <taxon>Bacteria</taxon>
        <taxon>Pseudomonadati</taxon>
        <taxon>Pseudomonadota</taxon>
        <taxon>Alphaproteobacteria</taxon>
        <taxon>Hyphomicrobiales</taxon>
        <taxon>Nitrobacteraceae</taxon>
        <taxon>Bradyrhizobium</taxon>
    </lineage>
</organism>
<dbReference type="HOGENOM" id="CLU_004665_7_0_5"/>
<name>Q89XL4_BRADU</name>
<dbReference type="SUPFAM" id="SSF48452">
    <property type="entry name" value="TPR-like"/>
    <property type="match status" value="1"/>
</dbReference>
<evidence type="ECO:0000259" key="3">
    <source>
        <dbReference type="PROSITE" id="PS51755"/>
    </source>
</evidence>
<dbReference type="Pfam" id="PF00486">
    <property type="entry name" value="Trans_reg_C"/>
    <property type="match status" value="1"/>
</dbReference>
<dbReference type="PhylomeDB" id="Q89XL4"/>
<dbReference type="InterPro" id="IPR016032">
    <property type="entry name" value="Sig_transdc_resp-reg_C-effctor"/>
</dbReference>
<dbReference type="PRINTS" id="PR00364">
    <property type="entry name" value="DISEASERSIST"/>
</dbReference>
<dbReference type="InterPro" id="IPR027417">
    <property type="entry name" value="P-loop_NTPase"/>
</dbReference>
<dbReference type="CDD" id="cd00383">
    <property type="entry name" value="trans_reg_C"/>
    <property type="match status" value="1"/>
</dbReference>
<dbReference type="OrthoDB" id="4473689at2"/>
<dbReference type="Pfam" id="PF25872">
    <property type="entry name" value="HTH_77"/>
    <property type="match status" value="1"/>
</dbReference>
<dbReference type="eggNOG" id="COG3903">
    <property type="taxonomic scope" value="Bacteria"/>
</dbReference>
<dbReference type="STRING" id="224911.AAV28_40710"/>
<dbReference type="eggNOG" id="COG3710">
    <property type="taxonomic scope" value="Bacteria"/>
</dbReference>
<dbReference type="InterPro" id="IPR058852">
    <property type="entry name" value="HTH_77"/>
</dbReference>
<dbReference type="GO" id="GO:0000160">
    <property type="term" value="P:phosphorelay signal transduction system"/>
    <property type="evidence" value="ECO:0007669"/>
    <property type="project" value="InterPro"/>
</dbReference>